<feature type="domain" description="AMP-dependent synthetase/ligase" evidence="4">
    <location>
        <begin position="21"/>
        <end position="434"/>
    </location>
</feature>
<dbReference type="Gene3D" id="3.40.50.12780">
    <property type="entry name" value="N-terminal domain of ligase-like"/>
    <property type="match status" value="1"/>
</dbReference>
<name>A0A450YMG5_9GAMM</name>
<gene>
    <name evidence="6" type="ORF">BECKSD772E_GA0070983_10192</name>
    <name evidence="5" type="ORF">BECKSD772F_GA0070984_10202</name>
</gene>
<evidence type="ECO:0000313" key="6">
    <source>
        <dbReference type="EMBL" id="VFK42702.1"/>
    </source>
</evidence>
<dbReference type="InterPro" id="IPR042099">
    <property type="entry name" value="ANL_N_sf"/>
</dbReference>
<proteinExistence type="predicted"/>
<keyword evidence="2" id="KW-0276">Fatty acid metabolism</keyword>
<keyword evidence="1" id="KW-0436">Ligase</keyword>
<dbReference type="AlphaFoldDB" id="A0A450YMG5"/>
<accession>A0A450YMG5</accession>
<dbReference type="GO" id="GO:0004467">
    <property type="term" value="F:long-chain fatty acid-CoA ligase activity"/>
    <property type="evidence" value="ECO:0007669"/>
    <property type="project" value="TreeGrafter"/>
</dbReference>
<dbReference type="PROSITE" id="PS00455">
    <property type="entry name" value="AMP_BINDING"/>
    <property type="match status" value="1"/>
</dbReference>
<dbReference type="InterPro" id="IPR020845">
    <property type="entry name" value="AMP-binding_CS"/>
</dbReference>
<dbReference type="Pfam" id="PF23562">
    <property type="entry name" value="AMP-binding_C_3"/>
    <property type="match status" value="1"/>
</dbReference>
<evidence type="ECO:0000256" key="2">
    <source>
        <dbReference type="ARBA" id="ARBA00022832"/>
    </source>
</evidence>
<evidence type="ECO:0000256" key="1">
    <source>
        <dbReference type="ARBA" id="ARBA00022598"/>
    </source>
</evidence>
<protein>
    <submittedName>
        <fullName evidence="6">Long-chain acyl-CoA synthetase</fullName>
    </submittedName>
</protein>
<dbReference type="PANTHER" id="PTHR43272:SF32">
    <property type="entry name" value="AMP-DEPENDENT SYNTHETASE_LIGASE DOMAIN-CONTAINING PROTEIN"/>
    <property type="match status" value="1"/>
</dbReference>
<dbReference type="Pfam" id="PF00501">
    <property type="entry name" value="AMP-binding"/>
    <property type="match status" value="1"/>
</dbReference>
<dbReference type="EMBL" id="CAADFU010000019">
    <property type="protein sequence ID" value="VFK42702.1"/>
    <property type="molecule type" value="Genomic_DNA"/>
</dbReference>
<evidence type="ECO:0000313" key="5">
    <source>
        <dbReference type="EMBL" id="VFK37984.1"/>
    </source>
</evidence>
<dbReference type="SUPFAM" id="SSF56801">
    <property type="entry name" value="Acetyl-CoA synthetase-like"/>
    <property type="match status" value="1"/>
</dbReference>
<keyword evidence="3" id="KW-0443">Lipid metabolism</keyword>
<sequence length="643" mass="72718">MVSATSSVPTPEYDTLPKLLRMWARKAPDGVALREKDFGIWHELTWREYRDRVAQLSVALRARGFGEGHVIGLIGNNEIWWACAELAIHAAGCMSMGIYRDTLDEEVEYLATHTEISAVFAEDQEQVDKFLNLSDRLPNLRLVFYSEPRGLRRMGDDRIIDITCLRAEGEAILREAPHRFDELVDAIPGHHVSILCATSGTTSHPKLAMLTGERFINHVIRYLEVDPKTPDDEYVSILPFPWIMEQVYALGFNLVSGMKVNFPESPETAMHDLREIGPTFMLGAPRLWEQMAADMRARIMDASRFNQWIFNTLLNRGVAAVDRGRRDVLSDIFLFSTLRDRLGFTRVRSAATGGAALGPDTFKLFLAMGIPLRQLYGQTELIGAYTLQERPEGEADYDTVGLPFRDCQVEIREPDRNGVGEIVTRHPNMFMGYYKNAADYEADMRDGWMHTGDAGYFGSAGRLVVIDRMKDIAIKADGSKFSPQYIENKLKFSPFIGETIVLGAGEDYLAAIICIRFSILSKWAEKRKIAFTSYTNLSADPAVYDLIQSEVQYVNETLVEGQRIEKFLLLFKELDPDDGELTRTRKLRRALIHERYRQIIEDLYGDAASAHIDTEVIYEDGRRSRIQADMAIRVVSNAGASPA</sequence>
<dbReference type="InterPro" id="IPR000873">
    <property type="entry name" value="AMP-dep_synth/lig_dom"/>
</dbReference>
<evidence type="ECO:0000259" key="4">
    <source>
        <dbReference type="Pfam" id="PF00501"/>
    </source>
</evidence>
<dbReference type="PANTHER" id="PTHR43272">
    <property type="entry name" value="LONG-CHAIN-FATTY-ACID--COA LIGASE"/>
    <property type="match status" value="1"/>
</dbReference>
<organism evidence="6">
    <name type="scientific">Candidatus Kentrum sp. SD</name>
    <dbReference type="NCBI Taxonomy" id="2126332"/>
    <lineage>
        <taxon>Bacteria</taxon>
        <taxon>Pseudomonadati</taxon>
        <taxon>Pseudomonadota</taxon>
        <taxon>Gammaproteobacteria</taxon>
        <taxon>Candidatus Kentrum</taxon>
    </lineage>
</organism>
<reference evidence="6" key="1">
    <citation type="submission" date="2019-02" db="EMBL/GenBank/DDBJ databases">
        <authorList>
            <person name="Gruber-Vodicka R. H."/>
            <person name="Seah K. B. B."/>
        </authorList>
    </citation>
    <scope>NUCLEOTIDE SEQUENCE</scope>
    <source>
        <strain evidence="6">BECK_S1320</strain>
        <strain evidence="5">BECK_S1321</strain>
    </source>
</reference>
<dbReference type="GO" id="GO:0016020">
    <property type="term" value="C:membrane"/>
    <property type="evidence" value="ECO:0007669"/>
    <property type="project" value="TreeGrafter"/>
</dbReference>
<evidence type="ECO:0000256" key="3">
    <source>
        <dbReference type="ARBA" id="ARBA00023098"/>
    </source>
</evidence>
<dbReference type="EMBL" id="CAADFR010000020">
    <property type="protein sequence ID" value="VFK37984.1"/>
    <property type="molecule type" value="Genomic_DNA"/>
</dbReference>